<reference evidence="1" key="2">
    <citation type="submission" date="2020-09" db="EMBL/GenBank/DDBJ databases">
        <authorList>
            <person name="Sun Q."/>
            <person name="Zhou Y."/>
        </authorList>
    </citation>
    <scope>NUCLEOTIDE SEQUENCE</scope>
    <source>
        <strain evidence="1">CGMCC 1.12506</strain>
    </source>
</reference>
<reference evidence="1" key="1">
    <citation type="journal article" date="2014" name="Int. J. Syst. Evol. Microbiol.">
        <title>Complete genome sequence of Corynebacterium casei LMG S-19264T (=DSM 44701T), isolated from a smear-ripened cheese.</title>
        <authorList>
            <consortium name="US DOE Joint Genome Institute (JGI-PGF)"/>
            <person name="Walter F."/>
            <person name="Albersmeier A."/>
            <person name="Kalinowski J."/>
            <person name="Ruckert C."/>
        </authorList>
    </citation>
    <scope>NUCLEOTIDE SEQUENCE</scope>
    <source>
        <strain evidence="1">CGMCC 1.12506</strain>
    </source>
</reference>
<dbReference type="RefSeq" id="WP_188361753.1">
    <property type="nucleotide sequence ID" value="NZ_BMFG01000004.1"/>
</dbReference>
<dbReference type="Proteomes" id="UP000625735">
    <property type="component" value="Unassembled WGS sequence"/>
</dbReference>
<dbReference type="EMBL" id="BMFG01000004">
    <property type="protein sequence ID" value="GGD24343.1"/>
    <property type="molecule type" value="Genomic_DNA"/>
</dbReference>
<protein>
    <submittedName>
        <fullName evidence="1">Uncharacterized protein</fullName>
    </submittedName>
</protein>
<organism evidence="1 2">
    <name type="scientific">Flavobacterium orientale</name>
    <dbReference type="NCBI Taxonomy" id="1756020"/>
    <lineage>
        <taxon>Bacteria</taxon>
        <taxon>Pseudomonadati</taxon>
        <taxon>Bacteroidota</taxon>
        <taxon>Flavobacteriia</taxon>
        <taxon>Flavobacteriales</taxon>
        <taxon>Flavobacteriaceae</taxon>
        <taxon>Flavobacterium</taxon>
    </lineage>
</organism>
<dbReference type="PROSITE" id="PS51257">
    <property type="entry name" value="PROKAR_LIPOPROTEIN"/>
    <property type="match status" value="1"/>
</dbReference>
<evidence type="ECO:0000313" key="2">
    <source>
        <dbReference type="Proteomes" id="UP000625735"/>
    </source>
</evidence>
<name>A0A916XZX8_9FLAO</name>
<proteinExistence type="predicted"/>
<comment type="caution">
    <text evidence="1">The sequence shown here is derived from an EMBL/GenBank/DDBJ whole genome shotgun (WGS) entry which is preliminary data.</text>
</comment>
<dbReference type="AlphaFoldDB" id="A0A916XZX8"/>
<evidence type="ECO:0000313" key="1">
    <source>
        <dbReference type="EMBL" id="GGD24343.1"/>
    </source>
</evidence>
<gene>
    <name evidence="1" type="ORF">GCM10011343_13160</name>
</gene>
<accession>A0A916XZX8</accession>
<keyword evidence="2" id="KW-1185">Reference proteome</keyword>
<sequence>MKQLSLLFYILFLFSCKQNAPIKNDDIVPSDKRNHAAELIEKDFLKYADSTKVDSLKMELLNAFTIYDAALFKTAHIDAEALAEFSFDFFLPNLNTILAKRNSSLTVKKSNDNYDSFEVLINGQPIQLYTQLELDNDTFWSTAPINFFRKVNTILKANDSNEQFYLLYGGNDLHAILLTDEQFFIIADYYKDNFNERPYKP</sequence>